<feature type="transmembrane region" description="Helical" evidence="7">
    <location>
        <begin position="106"/>
        <end position="127"/>
    </location>
</feature>
<feature type="region of interest" description="Disordered" evidence="8">
    <location>
        <begin position="1"/>
        <end position="27"/>
    </location>
</feature>
<evidence type="ECO:0000313" key="10">
    <source>
        <dbReference type="EMBL" id="SEM44731.1"/>
    </source>
</evidence>
<feature type="transmembrane region" description="Helical" evidence="7">
    <location>
        <begin position="38"/>
        <end position="59"/>
    </location>
</feature>
<evidence type="ECO:0000259" key="9">
    <source>
        <dbReference type="PROSITE" id="PS50928"/>
    </source>
</evidence>
<keyword evidence="10" id="KW-0762">Sugar transport</keyword>
<evidence type="ECO:0000256" key="5">
    <source>
        <dbReference type="ARBA" id="ARBA00022989"/>
    </source>
</evidence>
<keyword evidence="11" id="KW-1185">Reference proteome</keyword>
<keyword evidence="5 7" id="KW-1133">Transmembrane helix</keyword>
<reference evidence="10 11" key="1">
    <citation type="submission" date="2016-10" db="EMBL/GenBank/DDBJ databases">
        <authorList>
            <person name="de Groot N.N."/>
        </authorList>
    </citation>
    <scope>NUCLEOTIDE SEQUENCE [LARGE SCALE GENOMIC DNA]</scope>
    <source>
        <strain evidence="10 11">DSM 43357</strain>
    </source>
</reference>
<dbReference type="Proteomes" id="UP000198953">
    <property type="component" value="Unassembled WGS sequence"/>
</dbReference>
<feature type="domain" description="ABC transmembrane type-1" evidence="9">
    <location>
        <begin position="102"/>
        <end position="293"/>
    </location>
</feature>
<dbReference type="InterPro" id="IPR035906">
    <property type="entry name" value="MetI-like_sf"/>
</dbReference>
<dbReference type="GO" id="GO:0005886">
    <property type="term" value="C:plasma membrane"/>
    <property type="evidence" value="ECO:0007669"/>
    <property type="project" value="UniProtKB-SubCell"/>
</dbReference>
<evidence type="ECO:0000256" key="7">
    <source>
        <dbReference type="RuleBase" id="RU363032"/>
    </source>
</evidence>
<evidence type="ECO:0000256" key="1">
    <source>
        <dbReference type="ARBA" id="ARBA00004651"/>
    </source>
</evidence>
<sequence length="307" mass="32899">MTAALRTPAPTRTPTQTPGHRRRPRPHPLTTASAASRLLVLAVMSLFAVYFLLPVWWLVVSATKGSGEIFSGNGFWFGDGLALVENVQTLFRAQGGIYSRWLLNSLLYAVGGAVVSTILASMCGYALAKLPFPGREAVFGTVLAAVLLPAPVLAIPLYLVFSFTGTINTFWAVFIPSIVSPFGVYLSRIYAASSIPDALIEAGRMDGAGELRIFTMGARLMAPAMVTVFLFQFVAIWTNFLLPSLMLADTSLQPVTVGLVGWRELQGYPIGYSTVVTGALISVVPVVAMFLSLQSFWSKGLATGAVK</sequence>
<comment type="subcellular location">
    <subcellularLocation>
        <location evidence="1 7">Cell membrane</location>
        <topology evidence="1 7">Multi-pass membrane protein</topology>
    </subcellularLocation>
</comment>
<dbReference type="CDD" id="cd06261">
    <property type="entry name" value="TM_PBP2"/>
    <property type="match status" value="1"/>
</dbReference>
<comment type="similarity">
    <text evidence="7">Belongs to the binding-protein-dependent transport system permease family.</text>
</comment>
<evidence type="ECO:0000313" key="11">
    <source>
        <dbReference type="Proteomes" id="UP000198953"/>
    </source>
</evidence>
<name>A0A1H7YFR6_9ACTN</name>
<dbReference type="GO" id="GO:0055085">
    <property type="term" value="P:transmembrane transport"/>
    <property type="evidence" value="ECO:0007669"/>
    <property type="project" value="InterPro"/>
</dbReference>
<dbReference type="Pfam" id="PF00528">
    <property type="entry name" value="BPD_transp_1"/>
    <property type="match status" value="1"/>
</dbReference>
<feature type="transmembrane region" description="Helical" evidence="7">
    <location>
        <begin position="167"/>
        <end position="186"/>
    </location>
</feature>
<dbReference type="PANTHER" id="PTHR43744:SF12">
    <property type="entry name" value="ABC TRANSPORTER PERMEASE PROTEIN MG189-RELATED"/>
    <property type="match status" value="1"/>
</dbReference>
<dbReference type="SUPFAM" id="SSF161098">
    <property type="entry name" value="MetI-like"/>
    <property type="match status" value="1"/>
</dbReference>
<evidence type="ECO:0000256" key="2">
    <source>
        <dbReference type="ARBA" id="ARBA00022448"/>
    </source>
</evidence>
<feature type="transmembrane region" description="Helical" evidence="7">
    <location>
        <begin position="220"/>
        <end position="242"/>
    </location>
</feature>
<feature type="transmembrane region" description="Helical" evidence="7">
    <location>
        <begin position="139"/>
        <end position="161"/>
    </location>
</feature>
<keyword evidence="6 7" id="KW-0472">Membrane</keyword>
<dbReference type="STRING" id="46177.SAMN05660976_05192"/>
<evidence type="ECO:0000256" key="4">
    <source>
        <dbReference type="ARBA" id="ARBA00022692"/>
    </source>
</evidence>
<dbReference type="Gene3D" id="1.10.3720.10">
    <property type="entry name" value="MetI-like"/>
    <property type="match status" value="1"/>
</dbReference>
<keyword evidence="4 7" id="KW-0812">Transmembrane</keyword>
<feature type="compositionally biased region" description="Low complexity" evidence="8">
    <location>
        <begin position="1"/>
        <end position="18"/>
    </location>
</feature>
<keyword evidence="2 7" id="KW-0813">Transport</keyword>
<proteinExistence type="inferred from homology"/>
<organism evidence="10 11">
    <name type="scientific">Nonomuraea pusilla</name>
    <dbReference type="NCBI Taxonomy" id="46177"/>
    <lineage>
        <taxon>Bacteria</taxon>
        <taxon>Bacillati</taxon>
        <taxon>Actinomycetota</taxon>
        <taxon>Actinomycetes</taxon>
        <taxon>Streptosporangiales</taxon>
        <taxon>Streptosporangiaceae</taxon>
        <taxon>Nonomuraea</taxon>
    </lineage>
</organism>
<evidence type="ECO:0000256" key="3">
    <source>
        <dbReference type="ARBA" id="ARBA00022475"/>
    </source>
</evidence>
<gene>
    <name evidence="10" type="ORF">SAMN05660976_05192</name>
</gene>
<keyword evidence="3" id="KW-1003">Cell membrane</keyword>
<dbReference type="OrthoDB" id="4821463at2"/>
<dbReference type="PANTHER" id="PTHR43744">
    <property type="entry name" value="ABC TRANSPORTER PERMEASE PROTEIN MG189-RELATED-RELATED"/>
    <property type="match status" value="1"/>
</dbReference>
<feature type="transmembrane region" description="Helical" evidence="7">
    <location>
        <begin position="270"/>
        <end position="291"/>
    </location>
</feature>
<dbReference type="PROSITE" id="PS50928">
    <property type="entry name" value="ABC_TM1"/>
    <property type="match status" value="1"/>
</dbReference>
<accession>A0A1H7YFR6</accession>
<dbReference type="InterPro" id="IPR000515">
    <property type="entry name" value="MetI-like"/>
</dbReference>
<dbReference type="AlphaFoldDB" id="A0A1H7YFR6"/>
<protein>
    <submittedName>
        <fullName evidence="10">Multiple sugar transport system permease protein</fullName>
    </submittedName>
</protein>
<evidence type="ECO:0000256" key="6">
    <source>
        <dbReference type="ARBA" id="ARBA00023136"/>
    </source>
</evidence>
<dbReference type="EMBL" id="FOBF01000013">
    <property type="protein sequence ID" value="SEM44731.1"/>
    <property type="molecule type" value="Genomic_DNA"/>
</dbReference>
<evidence type="ECO:0000256" key="8">
    <source>
        <dbReference type="SAM" id="MobiDB-lite"/>
    </source>
</evidence>
<dbReference type="RefSeq" id="WP_091103319.1">
    <property type="nucleotide sequence ID" value="NZ_FOBF01000013.1"/>
</dbReference>